<feature type="transmembrane region" description="Helical" evidence="1">
    <location>
        <begin position="641"/>
        <end position="660"/>
    </location>
</feature>
<keyword evidence="1" id="KW-0472">Membrane</keyword>
<dbReference type="Proteomes" id="UP000768163">
    <property type="component" value="Unassembled WGS sequence"/>
</dbReference>
<reference evidence="2" key="1">
    <citation type="submission" date="2019-11" db="EMBL/GenBank/DDBJ databases">
        <title>Lipid analysis of CO2-rich subsurface aquifers suggests an autotrophy-based deep biosphere with lysolipids enriched in CPR bacteria.</title>
        <authorList>
            <person name="Probst A.J."/>
            <person name="Elling F.J."/>
            <person name="Castelle C.J."/>
            <person name="Zhu Q."/>
            <person name="Elvert M."/>
            <person name="Birarda G."/>
            <person name="Holman H.-Y."/>
            <person name="Lane K.R."/>
            <person name="Ladd B."/>
            <person name="Ryan M.C."/>
            <person name="Woyke T."/>
            <person name="Hinrichs K.-U."/>
            <person name="Banfield J.F."/>
        </authorList>
    </citation>
    <scope>NUCLEOTIDE SEQUENCE</scope>
    <source>
        <strain evidence="2">CG_2015-01_33_1645</strain>
        <strain evidence="3">CG_2015-04_33_537</strain>
    </source>
</reference>
<sequence length="669" mass="76139">MNHKLILVVCVVLLLSAGFLEGSCENVTNVAIQNITYNADAEGPFFDVVLKNYGNNLAAGRLEINFKCAQFNDTFIKNFEISPDKTMDFVYYYNFCECEVSAILNVKNNINKQTTMAKNFSAVVINFDELNIAVSGKIFPDINATFRILIDDVSAKEFYRGNVVNGKFSFELPDTGKFVIVVESKSCNTSEKFVTKYNTIVTFKDAKDGEITEGKETKILITDQKGSPVNGVPLFCNGIACGRTDQNGIFKFFANKSFVLSVPETASTWSTKKEITVKEKPEINILVKKGEKEEENFGVGDSVIITVKANNSPLENVSVRITMTGTNKTINAAINETDVFLLNEEGTYEILAEKENFKPAKKVFAVRRNFEVNFKQDEEKERVTLKVSDAITKEGVNAAVVTIDYVTTGNKTTKEITQREKTDTDGEIVFKIPPEKYSFCVEKENYNKFCEERGLIRTLAIRLSKNYIFENHYEVFSNLTLTSFYTYKDVQVIVDEIFIKTRKGNFSVQPNYAQSNIFLNETGKYEIYVKRKGYLDAVVTIFVEKTDIDVYLSISKNLLVISPSKEVDEIRIRCNNAGNEEIELRNITWEKAENNINNISEKNCEIVLPEQYRGKFYVNNIHVPANSTDKFKFTIRKVYDYTWLYTVIVIIVLLSALVIVQHRYKKKEK</sequence>
<gene>
    <name evidence="3" type="ORF">GW779_02075</name>
    <name evidence="2" type="ORF">GW910_03995</name>
</gene>
<evidence type="ECO:0000313" key="3">
    <source>
        <dbReference type="EMBL" id="NCS91197.1"/>
    </source>
</evidence>
<organism evidence="2 4">
    <name type="scientific">Candidatus Altarchaeum hamiconexum</name>
    <dbReference type="NCBI Taxonomy" id="1803513"/>
    <lineage>
        <taxon>Archaea</taxon>
        <taxon>Candidatus Altarchaeota</taxon>
        <taxon>Candidatus Altiarchaeia</taxon>
        <taxon>Candidatus Altarchaeales</taxon>
        <taxon>Candidatus Altarchaeaceae</taxon>
        <taxon>Candidatus Altarchaeum</taxon>
    </lineage>
</organism>
<protein>
    <submittedName>
        <fullName evidence="2">Uncharacterized protein</fullName>
    </submittedName>
</protein>
<dbReference type="EMBL" id="JAACVF010000101">
    <property type="protein sequence ID" value="NCN65211.1"/>
    <property type="molecule type" value="Genomic_DNA"/>
</dbReference>
<dbReference type="AlphaFoldDB" id="A0A8J7YT24"/>
<proteinExistence type="predicted"/>
<keyword evidence="1" id="KW-0812">Transmembrane</keyword>
<accession>A0A8J7YT24</accession>
<keyword evidence="1" id="KW-1133">Transmembrane helix</keyword>
<evidence type="ECO:0000313" key="2">
    <source>
        <dbReference type="EMBL" id="NCN65211.1"/>
    </source>
</evidence>
<evidence type="ECO:0000256" key="1">
    <source>
        <dbReference type="SAM" id="Phobius"/>
    </source>
</evidence>
<dbReference type="Proteomes" id="UP000738826">
    <property type="component" value="Unassembled WGS sequence"/>
</dbReference>
<dbReference type="EMBL" id="JAACQH010000038">
    <property type="protein sequence ID" value="NCS91197.1"/>
    <property type="molecule type" value="Genomic_DNA"/>
</dbReference>
<evidence type="ECO:0000313" key="4">
    <source>
        <dbReference type="Proteomes" id="UP000768163"/>
    </source>
</evidence>
<name>A0A8J7YT24_9ARCH</name>
<dbReference type="Gene3D" id="2.60.40.1120">
    <property type="entry name" value="Carboxypeptidase-like, regulatory domain"/>
    <property type="match status" value="1"/>
</dbReference>
<comment type="caution">
    <text evidence="2">The sequence shown here is derived from an EMBL/GenBank/DDBJ whole genome shotgun (WGS) entry which is preliminary data.</text>
</comment>